<reference evidence="8 9" key="1">
    <citation type="submission" date="2016-11" db="EMBL/GenBank/DDBJ databases">
        <title>Trade-off between light-utilization and light-protection in marine flavobacteria.</title>
        <authorList>
            <person name="Kumagai Y."/>
        </authorList>
    </citation>
    <scope>NUCLEOTIDE SEQUENCE [LARGE SCALE GENOMIC DNA]</scope>
    <source>
        <strain evidence="8 9">ATCC 700397</strain>
    </source>
</reference>
<evidence type="ECO:0000256" key="4">
    <source>
        <dbReference type="ARBA" id="ARBA00022989"/>
    </source>
</evidence>
<feature type="transmembrane region" description="Helical" evidence="6">
    <location>
        <begin position="35"/>
        <end position="57"/>
    </location>
</feature>
<feature type="transmembrane region" description="Helical" evidence="6">
    <location>
        <begin position="69"/>
        <end position="89"/>
    </location>
</feature>
<sequence>MNKRIVALIAVSIATLIYGVNYTIAKEVMPLHIKPYAFIFLRVAGATIIFWIAGLFIKQQKIAKGDYKKILFAAFFGTALNMLAFFKGLSLTTPISASVIMVTSPIMVLIFSSIIIKKPIEKQRILGIFIGLIGAILLITYGSANNRNATNSSLGNFLVFVNAASYGLYLVLAKNLIAKYHPIVFVKWLYLFGLIFVIPFSYKELTTVTWQDIPTGIYWNIGYVILFTTCITYLFNLYGLTKLKPTTVSVFIYLQPVIATIYALIVGSDSLNLVKISATIIIFLGVFLVTKQVKSKTPIKSKTN</sequence>
<organism evidence="8 9">
    <name type="scientific">Polaribacter filamentus</name>
    <dbReference type="NCBI Taxonomy" id="53483"/>
    <lineage>
        <taxon>Bacteria</taxon>
        <taxon>Pseudomonadati</taxon>
        <taxon>Bacteroidota</taxon>
        <taxon>Flavobacteriia</taxon>
        <taxon>Flavobacteriales</taxon>
        <taxon>Flavobacteriaceae</taxon>
    </lineage>
</organism>
<accession>A0A2S7L0S1</accession>
<evidence type="ECO:0000256" key="2">
    <source>
        <dbReference type="ARBA" id="ARBA00022475"/>
    </source>
</evidence>
<feature type="transmembrane region" description="Helical" evidence="6">
    <location>
        <begin position="184"/>
        <end position="202"/>
    </location>
</feature>
<protein>
    <submittedName>
        <fullName evidence="8">EamA family transporter</fullName>
    </submittedName>
</protein>
<comment type="subcellular location">
    <subcellularLocation>
        <location evidence="1">Cell membrane</location>
        <topology evidence="1">Multi-pass membrane protein</topology>
    </subcellularLocation>
</comment>
<feature type="transmembrane region" description="Helical" evidence="6">
    <location>
        <begin position="250"/>
        <end position="267"/>
    </location>
</feature>
<dbReference type="InterPro" id="IPR037185">
    <property type="entry name" value="EmrE-like"/>
</dbReference>
<dbReference type="Pfam" id="PF00892">
    <property type="entry name" value="EamA"/>
    <property type="match status" value="2"/>
</dbReference>
<dbReference type="InterPro" id="IPR000620">
    <property type="entry name" value="EamA_dom"/>
</dbReference>
<evidence type="ECO:0000256" key="3">
    <source>
        <dbReference type="ARBA" id="ARBA00022692"/>
    </source>
</evidence>
<proteinExistence type="predicted"/>
<keyword evidence="9" id="KW-1185">Reference proteome</keyword>
<dbReference type="RefSeq" id="WP_104810654.1">
    <property type="nucleotide sequence ID" value="NZ_MQUA01000013.1"/>
</dbReference>
<keyword evidence="4 6" id="KW-1133">Transmembrane helix</keyword>
<evidence type="ECO:0000313" key="9">
    <source>
        <dbReference type="Proteomes" id="UP000239522"/>
    </source>
</evidence>
<dbReference type="Proteomes" id="UP000239522">
    <property type="component" value="Unassembled WGS sequence"/>
</dbReference>
<dbReference type="AlphaFoldDB" id="A0A2S7L0S1"/>
<evidence type="ECO:0000259" key="7">
    <source>
        <dbReference type="Pfam" id="PF00892"/>
    </source>
</evidence>
<evidence type="ECO:0000256" key="5">
    <source>
        <dbReference type="ARBA" id="ARBA00023136"/>
    </source>
</evidence>
<dbReference type="InterPro" id="IPR050638">
    <property type="entry name" value="AA-Vitamin_Transporters"/>
</dbReference>
<feature type="transmembrane region" description="Helical" evidence="6">
    <location>
        <begin position="125"/>
        <end position="142"/>
    </location>
</feature>
<feature type="transmembrane region" description="Helical" evidence="6">
    <location>
        <begin position="95"/>
        <end position="116"/>
    </location>
</feature>
<feature type="transmembrane region" description="Helical" evidence="6">
    <location>
        <begin position="273"/>
        <end position="290"/>
    </location>
</feature>
<dbReference type="SUPFAM" id="SSF103481">
    <property type="entry name" value="Multidrug resistance efflux transporter EmrE"/>
    <property type="match status" value="2"/>
</dbReference>
<dbReference type="PANTHER" id="PTHR32322">
    <property type="entry name" value="INNER MEMBRANE TRANSPORTER"/>
    <property type="match status" value="1"/>
</dbReference>
<dbReference type="PANTHER" id="PTHR32322:SF18">
    <property type="entry name" value="S-ADENOSYLMETHIONINE_S-ADENOSYLHOMOCYSTEINE TRANSPORTER"/>
    <property type="match status" value="1"/>
</dbReference>
<evidence type="ECO:0000256" key="6">
    <source>
        <dbReference type="SAM" id="Phobius"/>
    </source>
</evidence>
<feature type="domain" description="EamA" evidence="7">
    <location>
        <begin position="154"/>
        <end position="290"/>
    </location>
</feature>
<evidence type="ECO:0000313" key="8">
    <source>
        <dbReference type="EMBL" id="PQB08457.1"/>
    </source>
</evidence>
<feature type="domain" description="EamA" evidence="7">
    <location>
        <begin position="7"/>
        <end position="139"/>
    </location>
</feature>
<keyword evidence="5 6" id="KW-0472">Membrane</keyword>
<evidence type="ECO:0000256" key="1">
    <source>
        <dbReference type="ARBA" id="ARBA00004651"/>
    </source>
</evidence>
<gene>
    <name evidence="8" type="ORF">BST83_15985</name>
</gene>
<feature type="transmembrane region" description="Helical" evidence="6">
    <location>
        <begin position="154"/>
        <end position="172"/>
    </location>
</feature>
<keyword evidence="2" id="KW-1003">Cell membrane</keyword>
<comment type="caution">
    <text evidence="8">The sequence shown here is derived from an EMBL/GenBank/DDBJ whole genome shotgun (WGS) entry which is preliminary data.</text>
</comment>
<dbReference type="OrthoDB" id="9811486at2"/>
<feature type="transmembrane region" description="Helical" evidence="6">
    <location>
        <begin position="217"/>
        <end position="238"/>
    </location>
</feature>
<keyword evidence="3 6" id="KW-0812">Transmembrane</keyword>
<dbReference type="EMBL" id="MQUA01000013">
    <property type="protein sequence ID" value="PQB08457.1"/>
    <property type="molecule type" value="Genomic_DNA"/>
</dbReference>
<name>A0A2S7L0S1_9FLAO</name>
<dbReference type="GO" id="GO:0005886">
    <property type="term" value="C:plasma membrane"/>
    <property type="evidence" value="ECO:0007669"/>
    <property type="project" value="UniProtKB-SubCell"/>
</dbReference>